<dbReference type="Proteomes" id="UP000285084">
    <property type="component" value="Unassembled WGS sequence"/>
</dbReference>
<keyword evidence="3 6" id="KW-0349">Heme</keyword>
<dbReference type="PRINTS" id="PR00463">
    <property type="entry name" value="EP450I"/>
</dbReference>
<dbReference type="EMBL" id="MRCY01000407">
    <property type="protein sequence ID" value="RKK87432.1"/>
    <property type="molecule type" value="Genomic_DNA"/>
</dbReference>
<dbReference type="InterPro" id="IPR050121">
    <property type="entry name" value="Cytochrome_P450_monoxygenase"/>
</dbReference>
<evidence type="ECO:0000256" key="7">
    <source>
        <dbReference type="SAM" id="Phobius"/>
    </source>
</evidence>
<reference evidence="10 11" key="1">
    <citation type="journal article" date="2018" name="Sci. Rep.">
        <title>Characterisation of pathogen-specific regions and novel effector candidates in Fusarium oxysporum f. sp. cepae.</title>
        <authorList>
            <person name="Armitage A.D."/>
            <person name="Taylor A."/>
            <person name="Sobczyk M.K."/>
            <person name="Baxter L."/>
            <person name="Greenfield B.P."/>
            <person name="Bates H.J."/>
            <person name="Wilson F."/>
            <person name="Jackson A.C."/>
            <person name="Ott S."/>
            <person name="Harrison R.J."/>
            <person name="Clarkson J.P."/>
        </authorList>
    </citation>
    <scope>NUCLEOTIDE SEQUENCE [LARGE SCALE GENOMIC DNA]</scope>
    <source>
        <strain evidence="8 10">Fo_A13</strain>
        <strain evidence="9 11">Fo_A28</strain>
    </source>
</reference>
<dbReference type="PRINTS" id="PR00385">
    <property type="entry name" value="P450"/>
</dbReference>
<sequence>MGVAFQTGSIALMAWYKAFFIVTCWSWGGKLRKTSMTTTAISKRIEKLPHGLEFISRGTEATGQERVSPTEMEAMVMALIIAGSDTTATLLTGSVYLLLKNSIILRMLTLMLRTQFHSSSEMTLLALQRQEYLNAVLKEILRLYPPAPGNLFRRTEKEGHVVMGEIIPPDTCLTMHLWAAHRSSLNFHAPDDMAPERWFKTRPAEFEGDYRATMKPFSMGPQGCPGRE</sequence>
<comment type="similarity">
    <text evidence="2">Belongs to the cytochrome P450 family.</text>
</comment>
<keyword evidence="7" id="KW-0812">Transmembrane</keyword>
<dbReference type="SUPFAM" id="SSF48264">
    <property type="entry name" value="Cytochrome P450"/>
    <property type="match status" value="1"/>
</dbReference>
<evidence type="ECO:0000256" key="1">
    <source>
        <dbReference type="ARBA" id="ARBA00001971"/>
    </source>
</evidence>
<evidence type="ECO:0000313" key="11">
    <source>
        <dbReference type="Proteomes" id="UP000285860"/>
    </source>
</evidence>
<dbReference type="GO" id="GO:0004497">
    <property type="term" value="F:monooxygenase activity"/>
    <property type="evidence" value="ECO:0007669"/>
    <property type="project" value="InterPro"/>
</dbReference>
<evidence type="ECO:0000256" key="2">
    <source>
        <dbReference type="ARBA" id="ARBA00010617"/>
    </source>
</evidence>
<gene>
    <name evidence="9" type="ORF">BFJ68_g17040</name>
    <name evidence="8" type="ORF">BFJ69_g16783</name>
</gene>
<evidence type="ECO:0000256" key="3">
    <source>
        <dbReference type="ARBA" id="ARBA00022617"/>
    </source>
</evidence>
<organism evidence="8 10">
    <name type="scientific">Fusarium oxysporum</name>
    <name type="common">Fusarium vascular wilt</name>
    <dbReference type="NCBI Taxonomy" id="5507"/>
    <lineage>
        <taxon>Eukaryota</taxon>
        <taxon>Fungi</taxon>
        <taxon>Dikarya</taxon>
        <taxon>Ascomycota</taxon>
        <taxon>Pezizomycotina</taxon>
        <taxon>Sordariomycetes</taxon>
        <taxon>Hypocreomycetidae</taxon>
        <taxon>Hypocreales</taxon>
        <taxon>Nectriaceae</taxon>
        <taxon>Fusarium</taxon>
        <taxon>Fusarium oxysporum species complex</taxon>
    </lineage>
</organism>
<feature type="transmembrane region" description="Helical" evidence="7">
    <location>
        <begin position="7"/>
        <end position="28"/>
    </location>
</feature>
<dbReference type="PANTHER" id="PTHR24305:SF210">
    <property type="entry name" value="CYTOCHROME P450 MONOOXYGENASE ASQL-RELATED"/>
    <property type="match status" value="1"/>
</dbReference>
<dbReference type="VEuPathDB" id="FungiDB:FOMG_14944"/>
<dbReference type="VEuPathDB" id="FungiDB:FOXG_17730"/>
<dbReference type="VEuPathDB" id="FungiDB:FOZG_18224"/>
<keyword evidence="5 6" id="KW-0408">Iron</keyword>
<comment type="caution">
    <text evidence="8">The sequence shown here is derived from an EMBL/GenBank/DDBJ whole genome shotgun (WGS) entry which is preliminary data.</text>
</comment>
<dbReference type="Pfam" id="PF00067">
    <property type="entry name" value="p450"/>
    <property type="match status" value="1"/>
</dbReference>
<evidence type="ECO:0000313" key="10">
    <source>
        <dbReference type="Proteomes" id="UP000285084"/>
    </source>
</evidence>
<dbReference type="GO" id="GO:0020037">
    <property type="term" value="F:heme binding"/>
    <property type="evidence" value="ECO:0007669"/>
    <property type="project" value="InterPro"/>
</dbReference>
<protein>
    <submittedName>
        <fullName evidence="8">Uncharacterized protein</fullName>
    </submittedName>
</protein>
<dbReference type="AlphaFoldDB" id="A0A420MA48"/>
<keyword evidence="7" id="KW-0472">Membrane</keyword>
<evidence type="ECO:0000256" key="6">
    <source>
        <dbReference type="PIRSR" id="PIRSR602401-1"/>
    </source>
</evidence>
<evidence type="ECO:0000313" key="9">
    <source>
        <dbReference type="EMBL" id="RKK87432.1"/>
    </source>
</evidence>
<dbReference type="Proteomes" id="UP000285860">
    <property type="component" value="Unassembled WGS sequence"/>
</dbReference>
<comment type="cofactor">
    <cofactor evidence="1 6">
        <name>heme</name>
        <dbReference type="ChEBI" id="CHEBI:30413"/>
    </cofactor>
</comment>
<dbReference type="GO" id="GO:0016705">
    <property type="term" value="F:oxidoreductase activity, acting on paired donors, with incorporation or reduction of molecular oxygen"/>
    <property type="evidence" value="ECO:0007669"/>
    <property type="project" value="InterPro"/>
</dbReference>
<dbReference type="InterPro" id="IPR002401">
    <property type="entry name" value="Cyt_P450_E_grp-I"/>
</dbReference>
<name>A0A420MA48_FUSOX</name>
<accession>A0A420MA48</accession>
<feature type="binding site" description="axial binding residue" evidence="6">
    <location>
        <position position="224"/>
    </location>
    <ligand>
        <name>heme</name>
        <dbReference type="ChEBI" id="CHEBI:30413"/>
    </ligand>
    <ligandPart>
        <name>Fe</name>
        <dbReference type="ChEBI" id="CHEBI:18248"/>
    </ligandPart>
</feature>
<dbReference type="PANTHER" id="PTHR24305">
    <property type="entry name" value="CYTOCHROME P450"/>
    <property type="match status" value="1"/>
</dbReference>
<keyword evidence="4 6" id="KW-0479">Metal-binding</keyword>
<evidence type="ECO:0000256" key="5">
    <source>
        <dbReference type="ARBA" id="ARBA00023004"/>
    </source>
</evidence>
<keyword evidence="7" id="KW-1133">Transmembrane helix</keyword>
<evidence type="ECO:0000256" key="4">
    <source>
        <dbReference type="ARBA" id="ARBA00022723"/>
    </source>
</evidence>
<feature type="transmembrane region" description="Helical" evidence="7">
    <location>
        <begin position="74"/>
        <end position="99"/>
    </location>
</feature>
<dbReference type="Gene3D" id="1.10.630.10">
    <property type="entry name" value="Cytochrome P450"/>
    <property type="match status" value="1"/>
</dbReference>
<proteinExistence type="inferred from homology"/>
<evidence type="ECO:0000313" key="8">
    <source>
        <dbReference type="EMBL" id="RKK64345.1"/>
    </source>
</evidence>
<dbReference type="InterPro" id="IPR036396">
    <property type="entry name" value="Cyt_P450_sf"/>
</dbReference>
<dbReference type="GO" id="GO:0005506">
    <property type="term" value="F:iron ion binding"/>
    <property type="evidence" value="ECO:0007669"/>
    <property type="project" value="InterPro"/>
</dbReference>
<dbReference type="InterPro" id="IPR001128">
    <property type="entry name" value="Cyt_P450"/>
</dbReference>
<dbReference type="EMBL" id="MRCX01000540">
    <property type="protein sequence ID" value="RKK64345.1"/>
    <property type="molecule type" value="Genomic_DNA"/>
</dbReference>